<gene>
    <name evidence="4" type="ORF">B0T11DRAFT_67250</name>
</gene>
<keyword evidence="5" id="KW-1185">Reference proteome</keyword>
<keyword evidence="2" id="KW-0472">Membrane</keyword>
<feature type="region of interest" description="Disordered" evidence="1">
    <location>
        <begin position="175"/>
        <end position="226"/>
    </location>
</feature>
<keyword evidence="2" id="KW-0812">Transmembrane</keyword>
<dbReference type="OrthoDB" id="4848027at2759"/>
<comment type="caution">
    <text evidence="4">The sequence shown here is derived from an EMBL/GenBank/DDBJ whole genome shotgun (WGS) entry which is preliminary data.</text>
</comment>
<name>A0A8K0TJQ6_9PEZI</name>
<accession>A0A8K0TJQ6</accession>
<feature type="signal peptide" evidence="3">
    <location>
        <begin position="1"/>
        <end position="42"/>
    </location>
</feature>
<keyword evidence="2" id="KW-1133">Transmembrane helix</keyword>
<dbReference type="Proteomes" id="UP000813385">
    <property type="component" value="Unassembled WGS sequence"/>
</dbReference>
<evidence type="ECO:0000313" key="4">
    <source>
        <dbReference type="EMBL" id="KAH7368765.1"/>
    </source>
</evidence>
<evidence type="ECO:0000256" key="3">
    <source>
        <dbReference type="SAM" id="SignalP"/>
    </source>
</evidence>
<evidence type="ECO:0000313" key="5">
    <source>
        <dbReference type="Proteomes" id="UP000813385"/>
    </source>
</evidence>
<sequence>MISTFRLRQRNLFQSFLSLFANMARRTILVCLLLSAVPLSSAAGKCYYPNGAQSFDNFPCDADVEDGPCCHGSLGWACLSNKLCRGPDGNVVRGSCSDPTWESPECAHFCLSANRGGTDLISCANVTGSDTSYCCDHTVNCCNSGVGRFDVLPSEPQVVATWNRASSQYIMVQTATTSSTSSVPESTTTSLLSTSEAPSATPSEQNSQSPAGTDSSPAPSSEGTGEEMSVAVKAGIGAGAGAGAILIAAIVYLLLKVRSNKRALQETRAAPQVLDVYQNYPRYPEEHTREDVGDKWAAWQEPDVKETRPRPDERLEMDGRPRQAHWARVELPG</sequence>
<dbReference type="AlphaFoldDB" id="A0A8K0TJQ6"/>
<keyword evidence="3" id="KW-0732">Signal</keyword>
<feature type="chain" id="PRO_5035420275" evidence="3">
    <location>
        <begin position="43"/>
        <end position="333"/>
    </location>
</feature>
<feature type="compositionally biased region" description="Low complexity" evidence="1">
    <location>
        <begin position="175"/>
        <end position="201"/>
    </location>
</feature>
<protein>
    <submittedName>
        <fullName evidence="4">Uncharacterized protein</fullName>
    </submittedName>
</protein>
<proteinExistence type="predicted"/>
<feature type="compositionally biased region" description="Basic and acidic residues" evidence="1">
    <location>
        <begin position="302"/>
        <end position="321"/>
    </location>
</feature>
<organism evidence="4 5">
    <name type="scientific">Plectosphaerella cucumerina</name>
    <dbReference type="NCBI Taxonomy" id="40658"/>
    <lineage>
        <taxon>Eukaryota</taxon>
        <taxon>Fungi</taxon>
        <taxon>Dikarya</taxon>
        <taxon>Ascomycota</taxon>
        <taxon>Pezizomycotina</taxon>
        <taxon>Sordariomycetes</taxon>
        <taxon>Hypocreomycetidae</taxon>
        <taxon>Glomerellales</taxon>
        <taxon>Plectosphaerellaceae</taxon>
        <taxon>Plectosphaerella</taxon>
    </lineage>
</organism>
<reference evidence="4" key="1">
    <citation type="journal article" date="2021" name="Nat. Commun.">
        <title>Genetic determinants of endophytism in the Arabidopsis root mycobiome.</title>
        <authorList>
            <person name="Mesny F."/>
            <person name="Miyauchi S."/>
            <person name="Thiergart T."/>
            <person name="Pickel B."/>
            <person name="Atanasova L."/>
            <person name="Karlsson M."/>
            <person name="Huettel B."/>
            <person name="Barry K.W."/>
            <person name="Haridas S."/>
            <person name="Chen C."/>
            <person name="Bauer D."/>
            <person name="Andreopoulos W."/>
            <person name="Pangilinan J."/>
            <person name="LaButti K."/>
            <person name="Riley R."/>
            <person name="Lipzen A."/>
            <person name="Clum A."/>
            <person name="Drula E."/>
            <person name="Henrissat B."/>
            <person name="Kohler A."/>
            <person name="Grigoriev I.V."/>
            <person name="Martin F.M."/>
            <person name="Hacquard S."/>
        </authorList>
    </citation>
    <scope>NUCLEOTIDE SEQUENCE</scope>
    <source>
        <strain evidence="4">MPI-CAGE-AT-0016</strain>
    </source>
</reference>
<feature type="compositionally biased region" description="Polar residues" evidence="1">
    <location>
        <begin position="202"/>
        <end position="223"/>
    </location>
</feature>
<feature type="transmembrane region" description="Helical" evidence="2">
    <location>
        <begin position="234"/>
        <end position="255"/>
    </location>
</feature>
<evidence type="ECO:0000256" key="1">
    <source>
        <dbReference type="SAM" id="MobiDB-lite"/>
    </source>
</evidence>
<evidence type="ECO:0000256" key="2">
    <source>
        <dbReference type="SAM" id="Phobius"/>
    </source>
</evidence>
<dbReference type="EMBL" id="JAGPXD010000002">
    <property type="protein sequence ID" value="KAH7368765.1"/>
    <property type="molecule type" value="Genomic_DNA"/>
</dbReference>
<feature type="region of interest" description="Disordered" evidence="1">
    <location>
        <begin position="288"/>
        <end position="333"/>
    </location>
</feature>